<reference evidence="3 4" key="1">
    <citation type="submission" date="2024-01" db="EMBL/GenBank/DDBJ databases">
        <title>The complete chloroplast genome sequence of Lithospermum erythrorhizon: insights into the phylogenetic relationship among Boraginaceae species and the maternal lineages of purple gromwells.</title>
        <authorList>
            <person name="Okada T."/>
            <person name="Watanabe K."/>
        </authorList>
    </citation>
    <scope>NUCLEOTIDE SEQUENCE [LARGE SCALE GENOMIC DNA]</scope>
</reference>
<organism evidence="3 4">
    <name type="scientific">Lithospermum erythrorhizon</name>
    <name type="common">Purple gromwell</name>
    <name type="synonym">Lithospermum officinale var. erythrorhizon</name>
    <dbReference type="NCBI Taxonomy" id="34254"/>
    <lineage>
        <taxon>Eukaryota</taxon>
        <taxon>Viridiplantae</taxon>
        <taxon>Streptophyta</taxon>
        <taxon>Embryophyta</taxon>
        <taxon>Tracheophyta</taxon>
        <taxon>Spermatophyta</taxon>
        <taxon>Magnoliopsida</taxon>
        <taxon>eudicotyledons</taxon>
        <taxon>Gunneridae</taxon>
        <taxon>Pentapetalae</taxon>
        <taxon>asterids</taxon>
        <taxon>lamiids</taxon>
        <taxon>Boraginales</taxon>
        <taxon>Boraginaceae</taxon>
        <taxon>Boraginoideae</taxon>
        <taxon>Lithospermeae</taxon>
        <taxon>Lithospermum</taxon>
    </lineage>
</organism>
<name>A0AAV3QAY3_LITER</name>
<dbReference type="AlphaFoldDB" id="A0AAV3QAY3"/>
<dbReference type="GO" id="GO:0005634">
    <property type="term" value="C:nucleus"/>
    <property type="evidence" value="ECO:0007669"/>
    <property type="project" value="UniProtKB-SubCell"/>
</dbReference>
<keyword evidence="1" id="KW-0863">Zinc-finger</keyword>
<keyword evidence="1" id="KW-0862">Zinc</keyword>
<evidence type="ECO:0000313" key="3">
    <source>
        <dbReference type="EMBL" id="GAA0159633.1"/>
    </source>
</evidence>
<protein>
    <recommendedName>
        <fullName evidence="1">Protein FAR1-RELATED SEQUENCE</fullName>
    </recommendedName>
</protein>
<comment type="function">
    <text evidence="1">Putative transcription activator involved in regulating light control of development.</text>
</comment>
<keyword evidence="1" id="KW-0539">Nucleus</keyword>
<dbReference type="GO" id="GO:0006355">
    <property type="term" value="P:regulation of DNA-templated transcription"/>
    <property type="evidence" value="ECO:0007669"/>
    <property type="project" value="UniProtKB-UniRule"/>
</dbReference>
<dbReference type="EMBL" id="BAABME010020175">
    <property type="protein sequence ID" value="GAA0159633.1"/>
    <property type="molecule type" value="Genomic_DNA"/>
</dbReference>
<keyword evidence="4" id="KW-1185">Reference proteome</keyword>
<comment type="similarity">
    <text evidence="1">Belongs to the FHY3/FAR1 family.</text>
</comment>
<feature type="compositionally biased region" description="Basic residues" evidence="2">
    <location>
        <begin position="193"/>
        <end position="208"/>
    </location>
</feature>
<comment type="subcellular location">
    <subcellularLocation>
        <location evidence="1">Nucleus</location>
    </subcellularLocation>
</comment>
<proteinExistence type="inferred from homology"/>
<sequence length="247" mass="29112">MLDNMREKHNNSEHKSIQFLPDIKFQYSSIVKQAAKQYTPRLFSLFQEQYALLQEYFIDLNDATSCLVRKVYFVFKLDPKDSNIKLDVVDILRSCGRYPDLRCILDKYVLKRWTRTAMSDFQSWIVPEKEGSRPSTYTIKYQEYCSAMMRIGNRICMNDDVYYLFMKDVGEALSKAEECITGQPHPRGQSAKGIKRKHNPNKSRKRLIPTRELAMDRLNVSRQKKRSEEEELLMPLKSALQEDDIIE</sequence>
<comment type="caution">
    <text evidence="3">The sequence shown here is derived from an EMBL/GenBank/DDBJ whole genome shotgun (WGS) entry which is preliminary data.</text>
</comment>
<evidence type="ECO:0000313" key="4">
    <source>
        <dbReference type="Proteomes" id="UP001454036"/>
    </source>
</evidence>
<accession>A0AAV3QAY3</accession>
<dbReference type="PANTHER" id="PTHR31669:SF251">
    <property type="entry name" value="PROTEIN FAR1-RELATED SEQUENCE"/>
    <property type="match status" value="1"/>
</dbReference>
<gene>
    <name evidence="3" type="ORF">LIER_38906</name>
</gene>
<dbReference type="InterPro" id="IPR031052">
    <property type="entry name" value="FHY3/FAR1"/>
</dbReference>
<evidence type="ECO:0000256" key="2">
    <source>
        <dbReference type="SAM" id="MobiDB-lite"/>
    </source>
</evidence>
<keyword evidence="1" id="KW-0479">Metal-binding</keyword>
<dbReference type="GO" id="GO:0008270">
    <property type="term" value="F:zinc ion binding"/>
    <property type="evidence" value="ECO:0007669"/>
    <property type="project" value="UniProtKB-UniRule"/>
</dbReference>
<dbReference type="PANTHER" id="PTHR31669">
    <property type="entry name" value="PROTEIN FAR1-RELATED SEQUENCE 10-RELATED"/>
    <property type="match status" value="1"/>
</dbReference>
<evidence type="ECO:0000256" key="1">
    <source>
        <dbReference type="RuleBase" id="RU367018"/>
    </source>
</evidence>
<feature type="region of interest" description="Disordered" evidence="2">
    <location>
        <begin position="181"/>
        <end position="235"/>
    </location>
</feature>
<dbReference type="Proteomes" id="UP001454036">
    <property type="component" value="Unassembled WGS sequence"/>
</dbReference>